<dbReference type="EC" id="2.4.-.-" evidence="3"/>
<dbReference type="InterPro" id="IPR028098">
    <property type="entry name" value="Glyco_trans_4-like_N"/>
</dbReference>
<evidence type="ECO:0000313" key="4">
    <source>
        <dbReference type="Proteomes" id="UP000029669"/>
    </source>
</evidence>
<dbReference type="Gene3D" id="3.40.50.2000">
    <property type="entry name" value="Glycogen Phosphorylase B"/>
    <property type="match status" value="2"/>
</dbReference>
<dbReference type="Pfam" id="PF00534">
    <property type="entry name" value="Glycos_transf_1"/>
    <property type="match status" value="1"/>
</dbReference>
<gene>
    <name evidence="3" type="primary">epsD</name>
    <name evidence="3" type="ORF">TKV_c06710</name>
</gene>
<proteinExistence type="predicted"/>
<dbReference type="eggNOG" id="COG0438">
    <property type="taxonomic scope" value="Bacteria"/>
</dbReference>
<organism evidence="3 4">
    <name type="scientific">Thermoanaerobacter kivui</name>
    <name type="common">Acetogenium kivui</name>
    <dbReference type="NCBI Taxonomy" id="2325"/>
    <lineage>
        <taxon>Bacteria</taxon>
        <taxon>Bacillati</taxon>
        <taxon>Bacillota</taxon>
        <taxon>Clostridia</taxon>
        <taxon>Thermoanaerobacterales</taxon>
        <taxon>Thermoanaerobacteraceae</taxon>
        <taxon>Thermoanaerobacter</taxon>
    </lineage>
</organism>
<evidence type="ECO:0000313" key="3">
    <source>
        <dbReference type="EMBL" id="AIS51855.1"/>
    </source>
</evidence>
<feature type="domain" description="Glycosyltransferase subfamily 4-like N-terminal" evidence="2">
    <location>
        <begin position="9"/>
        <end position="150"/>
    </location>
</feature>
<reference evidence="4" key="1">
    <citation type="journal article" date="2015" name="Genome Announc.">
        <title>Whole-Genome Sequences of 80 Environmental and Clinical Isolates of Burkholderia pseudomallei.</title>
        <authorList>
            <person name="Johnson S.L."/>
            <person name="Baker A.L."/>
            <person name="Chain P.S."/>
            <person name="Currie B.J."/>
            <person name="Daligault H.E."/>
            <person name="Davenport K.W."/>
            <person name="Davis C.B."/>
            <person name="Inglis T.J."/>
            <person name="Kaestli M."/>
            <person name="Koren S."/>
            <person name="Mayo M."/>
            <person name="Merritt A.J."/>
            <person name="Price E.P."/>
            <person name="Sarovich D.S."/>
            <person name="Warner J."/>
            <person name="Rosovitz M.J."/>
        </authorList>
    </citation>
    <scope>NUCLEOTIDE SEQUENCE [LARGE SCALE GENOMIC DNA]</scope>
    <source>
        <strain evidence="4">DSM 2030</strain>
    </source>
</reference>
<sequence>MSNKINTYKILFIATIESHILNFHIPFIQYFQNKGCEVHIATKLENRQDELKKLGVVYHGVDFERSPYSFSNIKALKQLINIMKRNKYSLVHVHTPVGAFLGRLAAKITNTKPVLYTAHGFHFYKGAPLKNWIIYYTMEKIAAHWTDGLITMNEEDFNIARKFNLRRKDAVFYVHGVGIDINKYCVNDEEKRKKLREELGFSEDDILILTVAEINTNKNHKQIIDAIKILKNYTDIYYLIVGTGEKEEKLKNYVLLNNLENRIIFLGYRRDISEILNAVDIFALTSLREGLPRAIMEAMAAGKPIIATNVRGNRDLVRDEVNGCLVPVNNIEETAKAVAKLAENKMLRTKMGEEGKRIIQDYAIERVLKEMDEIYSLYL</sequence>
<protein>
    <submittedName>
        <fullName evidence="3">Putative glycosyltransferase EpsD</fullName>
        <ecNumber evidence="3">2.4.-.-</ecNumber>
    </submittedName>
</protein>
<dbReference type="AlphaFoldDB" id="A0A097APV9"/>
<dbReference type="KEGG" id="tki:TKV_c06710"/>
<dbReference type="RefSeq" id="WP_049684732.1">
    <property type="nucleotide sequence ID" value="NZ_CP009170.1"/>
</dbReference>
<dbReference type="Pfam" id="PF13477">
    <property type="entry name" value="Glyco_trans_4_2"/>
    <property type="match status" value="1"/>
</dbReference>
<dbReference type="EMBL" id="CP009170">
    <property type="protein sequence ID" value="AIS51855.1"/>
    <property type="molecule type" value="Genomic_DNA"/>
</dbReference>
<keyword evidence="4" id="KW-1185">Reference proteome</keyword>
<name>A0A097APV9_THEKI</name>
<dbReference type="Proteomes" id="UP000029669">
    <property type="component" value="Chromosome"/>
</dbReference>
<dbReference type="HOGENOM" id="CLU_009583_0_1_9"/>
<accession>A0A097APV9</accession>
<dbReference type="SUPFAM" id="SSF53756">
    <property type="entry name" value="UDP-Glycosyltransferase/glycogen phosphorylase"/>
    <property type="match status" value="1"/>
</dbReference>
<dbReference type="OrthoDB" id="9806653at2"/>
<dbReference type="PANTHER" id="PTHR12526:SF630">
    <property type="entry name" value="GLYCOSYLTRANSFERASE"/>
    <property type="match status" value="1"/>
</dbReference>
<dbReference type="STRING" id="2325.TKV_c06710"/>
<dbReference type="PANTHER" id="PTHR12526">
    <property type="entry name" value="GLYCOSYLTRANSFERASE"/>
    <property type="match status" value="1"/>
</dbReference>
<evidence type="ECO:0000259" key="2">
    <source>
        <dbReference type="Pfam" id="PF13477"/>
    </source>
</evidence>
<keyword evidence="3" id="KW-0808">Transferase</keyword>
<dbReference type="CDD" id="cd03808">
    <property type="entry name" value="GT4_CapM-like"/>
    <property type="match status" value="1"/>
</dbReference>
<keyword evidence="3" id="KW-0328">Glycosyltransferase</keyword>
<dbReference type="InterPro" id="IPR001296">
    <property type="entry name" value="Glyco_trans_1"/>
</dbReference>
<dbReference type="GO" id="GO:0016757">
    <property type="term" value="F:glycosyltransferase activity"/>
    <property type="evidence" value="ECO:0007669"/>
    <property type="project" value="UniProtKB-KW"/>
</dbReference>
<feature type="domain" description="Glycosyl transferase family 1" evidence="1">
    <location>
        <begin position="192"/>
        <end position="357"/>
    </location>
</feature>
<evidence type="ECO:0000259" key="1">
    <source>
        <dbReference type="Pfam" id="PF00534"/>
    </source>
</evidence>